<dbReference type="WBParaSite" id="L893_g26223.t1">
    <property type="protein sequence ID" value="L893_g26223.t1"/>
    <property type="gene ID" value="L893_g26223"/>
</dbReference>
<evidence type="ECO:0000313" key="1">
    <source>
        <dbReference type="Proteomes" id="UP000095287"/>
    </source>
</evidence>
<proteinExistence type="predicted"/>
<dbReference type="AlphaFoldDB" id="A0A1I7ZG78"/>
<reference evidence="2" key="1">
    <citation type="submission" date="2016-11" db="UniProtKB">
        <authorList>
            <consortium name="WormBaseParasite"/>
        </authorList>
    </citation>
    <scope>IDENTIFICATION</scope>
</reference>
<evidence type="ECO:0000313" key="2">
    <source>
        <dbReference type="WBParaSite" id="L893_g26223.t1"/>
    </source>
</evidence>
<dbReference type="Proteomes" id="UP000095287">
    <property type="component" value="Unplaced"/>
</dbReference>
<sequence>MSLPDFPDGITSTVMDFRTDRDNWRDGVPCTTTYGPSYGSSPYQCHELPPEDGPVFVPGGYDGPIWKKKPPPHGPHLLDVPGTMRRIAEDRERLYEFVRNLPPVLTKDHLKTLRSSPYYNFAVLKYKSQPKSQSSNTTTRSCCTIS</sequence>
<protein>
    <submittedName>
        <fullName evidence="2">NADH dehydrogenase [ubiquinone] 1 alpha subcomplex subunit 7</fullName>
    </submittedName>
</protein>
<organism evidence="1 2">
    <name type="scientific">Steinernema glaseri</name>
    <dbReference type="NCBI Taxonomy" id="37863"/>
    <lineage>
        <taxon>Eukaryota</taxon>
        <taxon>Metazoa</taxon>
        <taxon>Ecdysozoa</taxon>
        <taxon>Nematoda</taxon>
        <taxon>Chromadorea</taxon>
        <taxon>Rhabditida</taxon>
        <taxon>Tylenchina</taxon>
        <taxon>Panagrolaimomorpha</taxon>
        <taxon>Strongyloidoidea</taxon>
        <taxon>Steinernematidae</taxon>
        <taxon>Steinernema</taxon>
    </lineage>
</organism>
<name>A0A1I7ZG78_9BILA</name>
<accession>A0A1I7ZG78</accession>
<keyword evidence="1" id="KW-1185">Reference proteome</keyword>